<proteinExistence type="predicted"/>
<accession>A0A1S1PKX6</accession>
<protein>
    <submittedName>
        <fullName evidence="2">Uncharacterized protein</fullName>
    </submittedName>
</protein>
<feature type="region of interest" description="Disordered" evidence="1">
    <location>
        <begin position="1"/>
        <end position="30"/>
    </location>
</feature>
<sequence>MSTRRPAGTGPVRRGSSPARVLSPAGHGPFREGVEMQCALIDPADGTTHPVDVTVDSVDGANTAFSFEIGEPADA</sequence>
<dbReference type="AlphaFoldDB" id="A0A1S1PKX6"/>
<reference evidence="3" key="1">
    <citation type="submission" date="2016-07" db="EMBL/GenBank/DDBJ databases">
        <title>Frankia sp. NRRL B-16219 Genome sequencing.</title>
        <authorList>
            <person name="Ghodhbane-Gtari F."/>
            <person name="Swanson E."/>
            <person name="Gueddou A."/>
            <person name="Louati M."/>
            <person name="Nouioui I."/>
            <person name="Hezbri K."/>
            <person name="Abebe-Akele F."/>
            <person name="Simpson S."/>
            <person name="Morris K."/>
            <person name="Thomas K."/>
            <person name="Gtari M."/>
            <person name="Tisa L.S."/>
        </authorList>
    </citation>
    <scope>NUCLEOTIDE SEQUENCE [LARGE SCALE GENOMIC DNA]</scope>
    <source>
        <strain evidence="3">NRRL B-16219</strain>
    </source>
</reference>
<comment type="caution">
    <text evidence="2">The sequence shown here is derived from an EMBL/GenBank/DDBJ whole genome shotgun (WGS) entry which is preliminary data.</text>
</comment>
<keyword evidence="3" id="KW-1185">Reference proteome</keyword>
<name>A0A1S1PKX6_9ACTN</name>
<evidence type="ECO:0000313" key="3">
    <source>
        <dbReference type="Proteomes" id="UP000179769"/>
    </source>
</evidence>
<evidence type="ECO:0000313" key="2">
    <source>
        <dbReference type="EMBL" id="OHV21535.1"/>
    </source>
</evidence>
<evidence type="ECO:0000256" key="1">
    <source>
        <dbReference type="SAM" id="MobiDB-lite"/>
    </source>
</evidence>
<organism evidence="2 3">
    <name type="scientific">Parafrankia soli</name>
    <dbReference type="NCBI Taxonomy" id="2599596"/>
    <lineage>
        <taxon>Bacteria</taxon>
        <taxon>Bacillati</taxon>
        <taxon>Actinomycetota</taxon>
        <taxon>Actinomycetes</taxon>
        <taxon>Frankiales</taxon>
        <taxon>Frankiaceae</taxon>
        <taxon>Parafrankia</taxon>
    </lineage>
</organism>
<gene>
    <name evidence="2" type="ORF">BBK14_26280</name>
</gene>
<dbReference type="Proteomes" id="UP000179769">
    <property type="component" value="Unassembled WGS sequence"/>
</dbReference>
<dbReference type="EMBL" id="MAXA01000252">
    <property type="protein sequence ID" value="OHV21535.1"/>
    <property type="molecule type" value="Genomic_DNA"/>
</dbReference>